<dbReference type="AlphaFoldDB" id="A0A0A9HC73"/>
<accession>A0A0A9HC73</accession>
<reference evidence="1" key="1">
    <citation type="submission" date="2014-09" db="EMBL/GenBank/DDBJ databases">
        <authorList>
            <person name="Magalhaes I.L.F."/>
            <person name="Oliveira U."/>
            <person name="Santos F.R."/>
            <person name="Vidigal T.H.D.A."/>
            <person name="Brescovit A.D."/>
            <person name="Santos A.J."/>
        </authorList>
    </citation>
    <scope>NUCLEOTIDE SEQUENCE</scope>
    <source>
        <tissue evidence="1">Shoot tissue taken approximately 20 cm above the soil surface</tissue>
    </source>
</reference>
<proteinExistence type="predicted"/>
<reference evidence="1" key="2">
    <citation type="journal article" date="2015" name="Data Brief">
        <title>Shoot transcriptome of the giant reed, Arundo donax.</title>
        <authorList>
            <person name="Barrero R.A."/>
            <person name="Guerrero F.D."/>
            <person name="Moolhuijzen P."/>
            <person name="Goolsby J.A."/>
            <person name="Tidwell J."/>
            <person name="Bellgard S.E."/>
            <person name="Bellgard M.I."/>
        </authorList>
    </citation>
    <scope>NUCLEOTIDE SEQUENCE</scope>
    <source>
        <tissue evidence="1">Shoot tissue taken approximately 20 cm above the soil surface</tissue>
    </source>
</reference>
<evidence type="ECO:0000313" key="1">
    <source>
        <dbReference type="EMBL" id="JAE34770.1"/>
    </source>
</evidence>
<organism evidence="1">
    <name type="scientific">Arundo donax</name>
    <name type="common">Giant reed</name>
    <name type="synonym">Donax arundinaceus</name>
    <dbReference type="NCBI Taxonomy" id="35708"/>
    <lineage>
        <taxon>Eukaryota</taxon>
        <taxon>Viridiplantae</taxon>
        <taxon>Streptophyta</taxon>
        <taxon>Embryophyta</taxon>
        <taxon>Tracheophyta</taxon>
        <taxon>Spermatophyta</taxon>
        <taxon>Magnoliopsida</taxon>
        <taxon>Liliopsida</taxon>
        <taxon>Poales</taxon>
        <taxon>Poaceae</taxon>
        <taxon>PACMAD clade</taxon>
        <taxon>Arundinoideae</taxon>
        <taxon>Arundineae</taxon>
        <taxon>Arundo</taxon>
    </lineage>
</organism>
<sequence>MEYLLSKLSSNKISILLKTIMRRQVQITTKGSSMSILLRRFLSKIEATDLPSVFRILYQAGSSEVAYTL</sequence>
<protein>
    <submittedName>
        <fullName evidence="1">Uncharacterized protein</fullName>
    </submittedName>
</protein>
<name>A0A0A9HC73_ARUDO</name>
<dbReference type="EMBL" id="GBRH01163126">
    <property type="protein sequence ID" value="JAE34770.1"/>
    <property type="molecule type" value="Transcribed_RNA"/>
</dbReference>